<comment type="caution">
    <text evidence="6">The sequence shown here is derived from an EMBL/GenBank/DDBJ whole genome shotgun (WGS) entry which is preliminary data.</text>
</comment>
<dbReference type="RefSeq" id="WP_179662417.1">
    <property type="nucleotide sequence ID" value="NZ_JACCBG010000001.1"/>
</dbReference>
<evidence type="ECO:0000313" key="6">
    <source>
        <dbReference type="EMBL" id="NYD40545.1"/>
    </source>
</evidence>
<dbReference type="Pfam" id="PF03861">
    <property type="entry name" value="ANTAR"/>
    <property type="match status" value="1"/>
</dbReference>
<sequence>MTETCCSRQAVNWRDPGVARSGRAPGSRGQGDLMYDHALFVKTVATFSGRLLESYDSDIDVDAVLRDLMGSFVAIFDLAGAGMGLAEDGTMRTTTGVPEQISALEDVQHQHQVGPCMAAFREGRVVVVDDLTAYADRWPAYAAVAARLGMTTVVGLPLQLAGHQVGAVNLYSGEHRDWPAEDLEAAQVLADLITGYLVTGSKLRQQEQLTEQLQHALDARTVIEQAKGVVAASNGVGVDEAFELIRRHARTHHVTVRELSEAIVELGLRL</sequence>
<dbReference type="Proteomes" id="UP000535511">
    <property type="component" value="Unassembled WGS sequence"/>
</dbReference>
<proteinExistence type="predicted"/>
<reference evidence="6 7" key="1">
    <citation type="submission" date="2020-07" db="EMBL/GenBank/DDBJ databases">
        <title>Sequencing the genomes of 1000 actinobacteria strains.</title>
        <authorList>
            <person name="Klenk H.-P."/>
        </authorList>
    </citation>
    <scope>NUCLEOTIDE SEQUENCE [LARGE SCALE GENOMIC DNA]</scope>
    <source>
        <strain evidence="6 7">DSM 21350</strain>
    </source>
</reference>
<dbReference type="Gene3D" id="3.30.450.40">
    <property type="match status" value="1"/>
</dbReference>
<evidence type="ECO:0000313" key="7">
    <source>
        <dbReference type="Proteomes" id="UP000535511"/>
    </source>
</evidence>
<dbReference type="SUPFAM" id="SSF55781">
    <property type="entry name" value="GAF domain-like"/>
    <property type="match status" value="1"/>
</dbReference>
<keyword evidence="3" id="KW-0805">Transcription regulation</keyword>
<evidence type="ECO:0000256" key="3">
    <source>
        <dbReference type="ARBA" id="ARBA00023015"/>
    </source>
</evidence>
<feature type="domain" description="ANTAR" evidence="5">
    <location>
        <begin position="203"/>
        <end position="264"/>
    </location>
</feature>
<dbReference type="AlphaFoldDB" id="A0A7Y9E3T3"/>
<keyword evidence="4" id="KW-0804">Transcription</keyword>
<dbReference type="InterPro" id="IPR003018">
    <property type="entry name" value="GAF"/>
</dbReference>
<evidence type="ECO:0000256" key="2">
    <source>
        <dbReference type="ARBA" id="ARBA00022777"/>
    </source>
</evidence>
<dbReference type="InterPro" id="IPR005561">
    <property type="entry name" value="ANTAR"/>
</dbReference>
<dbReference type="SMART" id="SM01012">
    <property type="entry name" value="ANTAR"/>
    <property type="match status" value="1"/>
</dbReference>
<dbReference type="GO" id="GO:0003723">
    <property type="term" value="F:RNA binding"/>
    <property type="evidence" value="ECO:0007669"/>
    <property type="project" value="InterPro"/>
</dbReference>
<keyword evidence="1" id="KW-0808">Transferase</keyword>
<dbReference type="GO" id="GO:0016301">
    <property type="term" value="F:kinase activity"/>
    <property type="evidence" value="ECO:0007669"/>
    <property type="project" value="UniProtKB-KW"/>
</dbReference>
<evidence type="ECO:0000256" key="4">
    <source>
        <dbReference type="ARBA" id="ARBA00023163"/>
    </source>
</evidence>
<accession>A0A7Y9E3T3</accession>
<gene>
    <name evidence="6" type="ORF">BJZ21_000628</name>
</gene>
<dbReference type="Gene3D" id="1.10.10.10">
    <property type="entry name" value="Winged helix-like DNA-binding domain superfamily/Winged helix DNA-binding domain"/>
    <property type="match status" value="1"/>
</dbReference>
<keyword evidence="7" id="KW-1185">Reference proteome</keyword>
<dbReference type="Pfam" id="PF13185">
    <property type="entry name" value="GAF_2"/>
    <property type="match status" value="1"/>
</dbReference>
<dbReference type="SUPFAM" id="SSF52172">
    <property type="entry name" value="CheY-like"/>
    <property type="match status" value="1"/>
</dbReference>
<keyword evidence="2" id="KW-0418">Kinase</keyword>
<dbReference type="EMBL" id="JACCBG010000001">
    <property type="protein sequence ID" value="NYD40545.1"/>
    <property type="molecule type" value="Genomic_DNA"/>
</dbReference>
<dbReference type="InterPro" id="IPR011006">
    <property type="entry name" value="CheY-like_superfamily"/>
</dbReference>
<evidence type="ECO:0000256" key="1">
    <source>
        <dbReference type="ARBA" id="ARBA00022679"/>
    </source>
</evidence>
<dbReference type="InterPro" id="IPR036388">
    <property type="entry name" value="WH-like_DNA-bd_sf"/>
</dbReference>
<dbReference type="PROSITE" id="PS50921">
    <property type="entry name" value="ANTAR"/>
    <property type="match status" value="1"/>
</dbReference>
<organism evidence="6 7">
    <name type="scientific">Nocardioides panaciterrulae</name>
    <dbReference type="NCBI Taxonomy" id="661492"/>
    <lineage>
        <taxon>Bacteria</taxon>
        <taxon>Bacillati</taxon>
        <taxon>Actinomycetota</taxon>
        <taxon>Actinomycetes</taxon>
        <taxon>Propionibacteriales</taxon>
        <taxon>Nocardioidaceae</taxon>
        <taxon>Nocardioides</taxon>
    </lineage>
</organism>
<dbReference type="InterPro" id="IPR029016">
    <property type="entry name" value="GAF-like_dom_sf"/>
</dbReference>
<evidence type="ECO:0000259" key="5">
    <source>
        <dbReference type="PROSITE" id="PS50921"/>
    </source>
</evidence>
<protein>
    <submittedName>
        <fullName evidence="6">Transcriptional regulator with GAF, ATPase, and Fis domain</fullName>
    </submittedName>
</protein>
<name>A0A7Y9E3T3_9ACTN</name>